<reference evidence="2 3" key="2">
    <citation type="submission" date="2017-10" db="EMBL/GenBank/DDBJ databases">
        <title>Extensive intraspecific genome diversity in a model arbuscular mycorrhizal fungus.</title>
        <authorList>
            <person name="Chen E.C.H."/>
            <person name="Morin E."/>
            <person name="Baudet D."/>
            <person name="Noel J."/>
            <person name="Ndikumana S."/>
            <person name="Charron P."/>
            <person name="St-Onge C."/>
            <person name="Giorgi J."/>
            <person name="Grigoriev I.V."/>
            <person name="Roux C."/>
            <person name="Martin F.M."/>
            <person name="Corradi N."/>
        </authorList>
    </citation>
    <scope>NUCLEOTIDE SEQUENCE [LARGE SCALE GENOMIC DNA]</scope>
    <source>
        <strain evidence="2 3">C2</strain>
    </source>
</reference>
<feature type="region of interest" description="Disordered" evidence="1">
    <location>
        <begin position="50"/>
        <end position="84"/>
    </location>
</feature>
<protein>
    <submittedName>
        <fullName evidence="2">Uncharacterized protein</fullName>
    </submittedName>
</protein>
<proteinExistence type="predicted"/>
<reference evidence="2 3" key="1">
    <citation type="submission" date="2016-04" db="EMBL/GenBank/DDBJ databases">
        <title>Genome analyses suggest a sexual origin of heterokaryosis in a supposedly ancient asexual fungus.</title>
        <authorList>
            <person name="Ropars J."/>
            <person name="Sedzielewska K."/>
            <person name="Noel J."/>
            <person name="Charron P."/>
            <person name="Farinelli L."/>
            <person name="Marton T."/>
            <person name="Kruger M."/>
            <person name="Pelin A."/>
            <person name="Brachmann A."/>
            <person name="Corradi N."/>
        </authorList>
    </citation>
    <scope>NUCLEOTIDE SEQUENCE [LARGE SCALE GENOMIC DNA]</scope>
    <source>
        <strain evidence="2 3">C2</strain>
    </source>
</reference>
<dbReference type="VEuPathDB" id="FungiDB:FUN_006133"/>
<accession>A0A2N1M541</accession>
<gene>
    <name evidence="2" type="ORF">RhiirC2_799308</name>
</gene>
<evidence type="ECO:0000256" key="1">
    <source>
        <dbReference type="SAM" id="MobiDB-lite"/>
    </source>
</evidence>
<organism evidence="2 3">
    <name type="scientific">Rhizophagus irregularis</name>
    <dbReference type="NCBI Taxonomy" id="588596"/>
    <lineage>
        <taxon>Eukaryota</taxon>
        <taxon>Fungi</taxon>
        <taxon>Fungi incertae sedis</taxon>
        <taxon>Mucoromycota</taxon>
        <taxon>Glomeromycotina</taxon>
        <taxon>Glomeromycetes</taxon>
        <taxon>Glomerales</taxon>
        <taxon>Glomeraceae</taxon>
        <taxon>Rhizophagus</taxon>
    </lineage>
</organism>
<comment type="caution">
    <text evidence="2">The sequence shown here is derived from an EMBL/GenBank/DDBJ whole genome shotgun (WGS) entry which is preliminary data.</text>
</comment>
<sequence>MSGKGSNIPLKDGKVQKEGSKLTKQFKNLVKESASNAKGNLSLCDLEKTAESKRLTSPKKPKQQKQTELTDFYKTPGGDTVMKK</sequence>
<dbReference type="EMBL" id="LLXL01005132">
    <property type="protein sequence ID" value="PKK56776.1"/>
    <property type="molecule type" value="Genomic_DNA"/>
</dbReference>
<name>A0A2N1M541_9GLOM</name>
<evidence type="ECO:0000313" key="3">
    <source>
        <dbReference type="Proteomes" id="UP000233469"/>
    </source>
</evidence>
<evidence type="ECO:0000313" key="2">
    <source>
        <dbReference type="EMBL" id="PKK56776.1"/>
    </source>
</evidence>
<dbReference type="Proteomes" id="UP000233469">
    <property type="component" value="Unassembled WGS sequence"/>
</dbReference>
<dbReference type="AlphaFoldDB" id="A0A2N1M541"/>